<dbReference type="InterPro" id="IPR015943">
    <property type="entry name" value="WD40/YVTN_repeat-like_dom_sf"/>
</dbReference>
<sequence length="529" mass="58401">MASVPMPAALTQALVNQATNQLPGQGLTDDELSLDEEEQALLLDPFPPVHISNPNPSILGSENYGLIDFLRVWAYGHIVIRGKKLSAPGLHRVLKQATSGVERVHYHDLRGDGCDMQGLDWDSMNTTRHAARRIRRLTYKNYVNRAGSDIHYSAEARLPPTDSFFRFRRMDIRKDISLAHFQLRSVLACPTRTHAYYPSNQGINVMNNSTNKTSLAMNLRAFAGMTAPAVSTLDAGCGVLMAGTFNGDYFLQALGTQDKKAYSEGQISNDISGITNHIKIYKPRRSGSPVAAIASNDQGFRLLDLQTEKFTAKFTYPFALNCSAMSPDGRLRVVVGDDLNVLITNAETGEILQQLGGHRDYGFACDWSDNGYTIATGFQDRTIKIWDARYWRNANGVSAPITTIATEMAGVRNLRFSPSGSGRPVLAAAEEADFINLIDAQTFSSKQTIDVFGEIGGVAFTNDGQDLNVLCCDAHRGGLLQFERCSFGVDEPLSGGRQRFLYGERGPFNQWDFVKRRRPPMYMDGPGVF</sequence>
<reference evidence="2 3" key="1">
    <citation type="submission" date="2016-07" db="EMBL/GenBank/DDBJ databases">
        <title>Multiple horizontal gene transfer events from other fungi enriched the ability of initially mycotrophic Trichoderma (Ascomycota) to feed on dead plant biomass.</title>
        <authorList>
            <consortium name="DOE Joint Genome Institute"/>
            <person name="Aerts A."/>
            <person name="Atanasova L."/>
            <person name="Chenthamara K."/>
            <person name="Zhang J."/>
            <person name="Grujic M."/>
            <person name="Henrissat B."/>
            <person name="Kuo A."/>
            <person name="Salamov A."/>
            <person name="Lipzen A."/>
            <person name="Labutti K."/>
            <person name="Barry K."/>
            <person name="Miao Y."/>
            <person name="Rahimi M.J."/>
            <person name="Shen Q."/>
            <person name="Grigoriev I.V."/>
            <person name="Kubicek C.P."/>
            <person name="Druzhinina I.S."/>
        </authorList>
    </citation>
    <scope>NUCLEOTIDE SEQUENCE [LARGE SCALE GENOMIC DNA]</scope>
    <source>
        <strain evidence="2 3">ATCC 18648</strain>
    </source>
</reference>
<gene>
    <name evidence="2" type="ORF">M440DRAFT_1328805</name>
</gene>
<proteinExistence type="predicted"/>
<protein>
    <submittedName>
        <fullName evidence="2">WD40 repeat-like protein</fullName>
    </submittedName>
</protein>
<accession>A0A2T4C9I9</accession>
<dbReference type="Pfam" id="PF00400">
    <property type="entry name" value="WD40"/>
    <property type="match status" value="1"/>
</dbReference>
<evidence type="ECO:0000256" key="1">
    <source>
        <dbReference type="PROSITE-ProRule" id="PRU00221"/>
    </source>
</evidence>
<keyword evidence="3" id="KW-1185">Reference proteome</keyword>
<dbReference type="PANTHER" id="PTHR43991:SF12">
    <property type="entry name" value="WD REPEAT PROTEIN (AFU_ORTHOLOGUE AFUA_8G05640)"/>
    <property type="match status" value="1"/>
</dbReference>
<evidence type="ECO:0000313" key="3">
    <source>
        <dbReference type="Proteomes" id="UP000240760"/>
    </source>
</evidence>
<feature type="repeat" description="WD" evidence="1">
    <location>
        <begin position="355"/>
        <end position="387"/>
    </location>
</feature>
<dbReference type="SMART" id="SM00320">
    <property type="entry name" value="WD40"/>
    <property type="match status" value="2"/>
</dbReference>
<dbReference type="PANTHER" id="PTHR43991">
    <property type="entry name" value="WD REPEAT PROTEIN (AFU_ORTHOLOGUE AFUA_8G05640)-RELATED"/>
    <property type="match status" value="1"/>
</dbReference>
<dbReference type="Proteomes" id="UP000240760">
    <property type="component" value="Unassembled WGS sequence"/>
</dbReference>
<dbReference type="InterPro" id="IPR001680">
    <property type="entry name" value="WD40_rpt"/>
</dbReference>
<dbReference type="PROSITE" id="PS50294">
    <property type="entry name" value="WD_REPEATS_REGION"/>
    <property type="match status" value="1"/>
</dbReference>
<name>A0A2T4C9I9_TRILO</name>
<dbReference type="OrthoDB" id="20669at2759"/>
<dbReference type="Gene3D" id="2.130.10.10">
    <property type="entry name" value="YVTN repeat-like/Quinoprotein amine dehydrogenase"/>
    <property type="match status" value="1"/>
</dbReference>
<dbReference type="AlphaFoldDB" id="A0A2T4C9I9"/>
<organism evidence="2 3">
    <name type="scientific">Trichoderma longibrachiatum ATCC 18648</name>
    <dbReference type="NCBI Taxonomy" id="983965"/>
    <lineage>
        <taxon>Eukaryota</taxon>
        <taxon>Fungi</taxon>
        <taxon>Dikarya</taxon>
        <taxon>Ascomycota</taxon>
        <taxon>Pezizomycotina</taxon>
        <taxon>Sordariomycetes</taxon>
        <taxon>Hypocreomycetidae</taxon>
        <taxon>Hypocreales</taxon>
        <taxon>Hypocreaceae</taxon>
        <taxon>Trichoderma</taxon>
    </lineage>
</organism>
<dbReference type="EMBL" id="KZ679129">
    <property type="protein sequence ID" value="PTB78220.1"/>
    <property type="molecule type" value="Genomic_DNA"/>
</dbReference>
<dbReference type="PROSITE" id="PS50082">
    <property type="entry name" value="WD_REPEATS_2"/>
    <property type="match status" value="1"/>
</dbReference>
<dbReference type="STRING" id="983965.A0A2T4C9I9"/>
<keyword evidence="1" id="KW-0853">WD repeat</keyword>
<dbReference type="SUPFAM" id="SSF50978">
    <property type="entry name" value="WD40 repeat-like"/>
    <property type="match status" value="1"/>
</dbReference>
<dbReference type="InterPro" id="IPR036322">
    <property type="entry name" value="WD40_repeat_dom_sf"/>
</dbReference>
<evidence type="ECO:0000313" key="2">
    <source>
        <dbReference type="EMBL" id="PTB78220.1"/>
    </source>
</evidence>